<evidence type="ECO:0000259" key="4">
    <source>
        <dbReference type="Pfam" id="PF21855"/>
    </source>
</evidence>
<sequence>LGARAPAALPGPAPRAALTHSGLKETLLDFQWDRPEIASPAKPPRRSRRTGLAAREPPEAPPEGFVNAVFLFSPCPHSRRELRQFVSGNDALSSAGEPPTAQELAEKLLPKSVQDLFVEQKITLFWVDTADWAQLIECPDHGGYWTMFEVICQMGGTILPAETLVHCLSHPRADAAPGFLGDSGLFPVPQAVPWATFLPLDATLNCLFSRPSMYRSVFPQQEGTLFLSMSGGEKQESCAVILEPLAMSQRQLQCPVSIVLKGRLTSWSLAQAGDFLTESWILQSSQAEQGEGNRSLFHHLLRNLVAEGLHMIAEVSLSKTWCPCTAVLSPLSEDTAVLTVLGPEKTAEIQGCSLEGAVVEDSSQNCALHLPEIVNSVLSKIDMSVEDSLAREETPVPEWVQRELSLTGGWHPSVLEAWYPASNACGASSDLMESFRLLQVPCANGRDDAHQSDMELSESLSELYQRKFSENSAAAGPGNNKKRRGVPRTPVRQKMKTMPRSLQMLNAARLNVKAQKFQPDAVPPAVNEKVPQKLSAKRLDEKVEGKAKALKISIGVYFQTEEELQSHLTSSYQKAVAEGIPSSLCAQNMIMAIKRFLKIPDAKEKEVACVGRVRNHLLKTSKMLRQQHGSQKETKVRECRLQVFLRLELCLQCPSLQSNTEEMEQLLEEANTLRILCLTEDPAYLTKFLEEILELYMNSIPKTLGDIYYHLGTQIPPKLASVLPSDFFSDDSMTLDSKSPGLPPSLSSVLTPNAVRTESDQLEELRTRSA</sequence>
<dbReference type="Proteomes" id="UP000535705">
    <property type="component" value="Unassembled WGS sequence"/>
</dbReference>
<reference evidence="5 6" key="1">
    <citation type="submission" date="2019-09" db="EMBL/GenBank/DDBJ databases">
        <title>Bird 10,000 Genomes (B10K) Project - Family phase.</title>
        <authorList>
            <person name="Zhang G."/>
        </authorList>
    </citation>
    <scope>NUCLEOTIDE SEQUENCE [LARGE SCALE GENOMIC DNA]</scope>
    <source>
        <strain evidence="5">B10K-DU-002-42</strain>
        <tissue evidence="5">Muscle</tissue>
    </source>
</reference>
<feature type="compositionally biased region" description="Low complexity" evidence="1">
    <location>
        <begin position="735"/>
        <end position="752"/>
    </location>
</feature>
<dbReference type="Pfam" id="PF21855">
    <property type="entry name" value="Treslin_STD"/>
    <property type="match status" value="1"/>
</dbReference>
<protein>
    <submittedName>
        <fullName evidence="5">TICRR protein</fullName>
    </submittedName>
</protein>
<accession>A0A7L2P053</accession>
<evidence type="ECO:0000313" key="5">
    <source>
        <dbReference type="EMBL" id="NXR77132.1"/>
    </source>
</evidence>
<dbReference type="Pfam" id="PF21854">
    <property type="entry name" value="Treslin_N"/>
    <property type="match status" value="1"/>
</dbReference>
<dbReference type="GO" id="GO:0010212">
    <property type="term" value="P:response to ionizing radiation"/>
    <property type="evidence" value="ECO:0007669"/>
    <property type="project" value="InterPro"/>
</dbReference>
<name>A0A7L2P053_PYCJO</name>
<dbReference type="InterPro" id="IPR053920">
    <property type="entry name" value="Treslin_STD"/>
</dbReference>
<feature type="domain" description="Treslin N-terminal" evidence="3">
    <location>
        <begin position="7"/>
        <end position="115"/>
    </location>
</feature>
<evidence type="ECO:0000259" key="3">
    <source>
        <dbReference type="Pfam" id="PF21854"/>
    </source>
</evidence>
<dbReference type="OrthoDB" id="5812172at2759"/>
<dbReference type="PANTHER" id="PTHR21556">
    <property type="entry name" value="TRESLIN"/>
    <property type="match status" value="1"/>
</dbReference>
<dbReference type="GO" id="GO:0007095">
    <property type="term" value="P:mitotic G2 DNA damage checkpoint signaling"/>
    <property type="evidence" value="ECO:0007669"/>
    <property type="project" value="TreeGrafter"/>
</dbReference>
<dbReference type="InterPro" id="IPR053919">
    <property type="entry name" value="Treslin_N"/>
</dbReference>
<dbReference type="AlphaFoldDB" id="A0A7L2P053"/>
<dbReference type="GO" id="GO:0033314">
    <property type="term" value="P:mitotic DNA replication checkpoint signaling"/>
    <property type="evidence" value="ECO:0007669"/>
    <property type="project" value="InterPro"/>
</dbReference>
<dbReference type="EMBL" id="VWYP01016370">
    <property type="protein sequence ID" value="NXR77132.1"/>
    <property type="molecule type" value="Genomic_DNA"/>
</dbReference>
<dbReference type="InterPro" id="IPR032746">
    <property type="entry name" value="Treslin_M"/>
</dbReference>
<dbReference type="GO" id="GO:0030174">
    <property type="term" value="P:regulation of DNA-templated DNA replication initiation"/>
    <property type="evidence" value="ECO:0007669"/>
    <property type="project" value="TreeGrafter"/>
</dbReference>
<proteinExistence type="predicted"/>
<dbReference type="PANTHER" id="PTHR21556:SF2">
    <property type="entry name" value="TRESLIN"/>
    <property type="match status" value="1"/>
</dbReference>
<gene>
    <name evidence="5" type="primary">Ticrr_1</name>
    <name evidence="5" type="ORF">PYCJOC_R08004</name>
</gene>
<dbReference type="InterPro" id="IPR026153">
    <property type="entry name" value="Treslin"/>
</dbReference>
<keyword evidence="6" id="KW-1185">Reference proteome</keyword>
<feature type="compositionally biased region" description="Basic and acidic residues" evidence="1">
    <location>
        <begin position="757"/>
        <end position="770"/>
    </location>
</feature>
<evidence type="ECO:0000256" key="1">
    <source>
        <dbReference type="SAM" id="MobiDB-lite"/>
    </source>
</evidence>
<comment type="caution">
    <text evidence="5">The sequence shown here is derived from an EMBL/GenBank/DDBJ whole genome shotgun (WGS) entry which is preliminary data.</text>
</comment>
<feature type="region of interest" description="Disordered" evidence="1">
    <location>
        <begin position="469"/>
        <end position="495"/>
    </location>
</feature>
<feature type="domain" description="Treslin STD" evidence="4">
    <location>
        <begin position="562"/>
        <end position="711"/>
    </location>
</feature>
<feature type="region of interest" description="Disordered" evidence="1">
    <location>
        <begin position="733"/>
        <end position="770"/>
    </location>
</feature>
<feature type="non-terminal residue" evidence="5">
    <location>
        <position position="1"/>
    </location>
</feature>
<feature type="region of interest" description="Disordered" evidence="1">
    <location>
        <begin position="34"/>
        <end position="60"/>
    </location>
</feature>
<dbReference type="GO" id="GO:0003682">
    <property type="term" value="F:chromatin binding"/>
    <property type="evidence" value="ECO:0007669"/>
    <property type="project" value="TreeGrafter"/>
</dbReference>
<feature type="domain" description="Treslin M" evidence="2">
    <location>
        <begin position="198"/>
        <end position="341"/>
    </location>
</feature>
<dbReference type="GO" id="GO:0006260">
    <property type="term" value="P:DNA replication"/>
    <property type="evidence" value="ECO:0007669"/>
    <property type="project" value="InterPro"/>
</dbReference>
<evidence type="ECO:0000313" key="6">
    <source>
        <dbReference type="Proteomes" id="UP000535705"/>
    </source>
</evidence>
<feature type="non-terminal residue" evidence="5">
    <location>
        <position position="770"/>
    </location>
</feature>
<dbReference type="Pfam" id="PF15292">
    <property type="entry name" value="Treslin_M"/>
    <property type="match status" value="1"/>
</dbReference>
<organism evidence="5 6">
    <name type="scientific">Pycnonotus jocosus</name>
    <name type="common">Red-whiskered bulbul</name>
    <name type="synonym">Lanius jocosus</name>
    <dbReference type="NCBI Taxonomy" id="182897"/>
    <lineage>
        <taxon>Eukaryota</taxon>
        <taxon>Metazoa</taxon>
        <taxon>Chordata</taxon>
        <taxon>Craniata</taxon>
        <taxon>Vertebrata</taxon>
        <taxon>Euteleostomi</taxon>
        <taxon>Archelosauria</taxon>
        <taxon>Archosauria</taxon>
        <taxon>Dinosauria</taxon>
        <taxon>Saurischia</taxon>
        <taxon>Theropoda</taxon>
        <taxon>Coelurosauria</taxon>
        <taxon>Aves</taxon>
        <taxon>Neognathae</taxon>
        <taxon>Neoaves</taxon>
        <taxon>Telluraves</taxon>
        <taxon>Australaves</taxon>
        <taxon>Passeriformes</taxon>
        <taxon>Sylvioidea</taxon>
        <taxon>Pycnonotidae</taxon>
        <taxon>Pycnonotus</taxon>
    </lineage>
</organism>
<feature type="compositionally biased region" description="Basic residues" evidence="1">
    <location>
        <begin position="480"/>
        <end position="495"/>
    </location>
</feature>
<evidence type="ECO:0000259" key="2">
    <source>
        <dbReference type="Pfam" id="PF15292"/>
    </source>
</evidence>
<dbReference type="GO" id="GO:0005634">
    <property type="term" value="C:nucleus"/>
    <property type="evidence" value="ECO:0007669"/>
    <property type="project" value="InterPro"/>
</dbReference>